<gene>
    <name evidence="2" type="ORF">DZF96_11915</name>
</gene>
<organism evidence="2 3">
    <name type="scientific">Clavibacter michiganensis</name>
    <dbReference type="NCBI Taxonomy" id="28447"/>
    <lineage>
        <taxon>Bacteria</taxon>
        <taxon>Bacillati</taxon>
        <taxon>Actinomycetota</taxon>
        <taxon>Actinomycetes</taxon>
        <taxon>Micrococcales</taxon>
        <taxon>Microbacteriaceae</taxon>
        <taxon>Clavibacter</taxon>
    </lineage>
</organism>
<evidence type="ECO:0000313" key="2">
    <source>
        <dbReference type="EMBL" id="RII96301.1"/>
    </source>
</evidence>
<accession>A0A399NR00</accession>
<feature type="compositionally biased region" description="Basic and acidic residues" evidence="1">
    <location>
        <begin position="37"/>
        <end position="46"/>
    </location>
</feature>
<reference evidence="2 3" key="1">
    <citation type="submission" date="2018-08" db="EMBL/GenBank/DDBJ databases">
        <title>Genome Sequence of Clavibacter michiganensis Subspecies type strains, and the Atypical Peach-Colored Strains Isolated from Tomato.</title>
        <authorList>
            <person name="Osdaghi E."/>
            <person name="Portier P."/>
            <person name="Briand M."/>
            <person name="Jacques M.-A."/>
        </authorList>
    </citation>
    <scope>NUCLEOTIDE SEQUENCE [LARGE SCALE GENOMIC DNA]</scope>
    <source>
        <strain evidence="2 3">CFBP 7493</strain>
    </source>
</reference>
<sequence length="46" mass="4698">ADPDPAAALAAATASVVRSTPRDADPEPDALNATPADRPRAQETTR</sequence>
<evidence type="ECO:0000256" key="1">
    <source>
        <dbReference type="SAM" id="MobiDB-lite"/>
    </source>
</evidence>
<name>A0A399NR00_9MICO</name>
<feature type="compositionally biased region" description="Low complexity" evidence="1">
    <location>
        <begin position="1"/>
        <end position="14"/>
    </location>
</feature>
<comment type="caution">
    <text evidence="2">The sequence shown here is derived from an EMBL/GenBank/DDBJ whole genome shotgun (WGS) entry which is preliminary data.</text>
</comment>
<proteinExistence type="predicted"/>
<dbReference type="AlphaFoldDB" id="A0A399NR00"/>
<evidence type="ECO:0000313" key="3">
    <source>
        <dbReference type="Proteomes" id="UP000266298"/>
    </source>
</evidence>
<dbReference type="Proteomes" id="UP000266298">
    <property type="component" value="Unassembled WGS sequence"/>
</dbReference>
<feature type="region of interest" description="Disordered" evidence="1">
    <location>
        <begin position="1"/>
        <end position="46"/>
    </location>
</feature>
<dbReference type="EMBL" id="QWEC01000205">
    <property type="protein sequence ID" value="RII96301.1"/>
    <property type="molecule type" value="Genomic_DNA"/>
</dbReference>
<feature type="non-terminal residue" evidence="2">
    <location>
        <position position="1"/>
    </location>
</feature>
<protein>
    <submittedName>
        <fullName evidence="2">DNA repair protein RecO</fullName>
    </submittedName>
</protein>